<comment type="caution">
    <text evidence="2">The sequence shown here is derived from an EMBL/GenBank/DDBJ whole genome shotgun (WGS) entry which is preliminary data.</text>
</comment>
<feature type="transmembrane region" description="Helical" evidence="1">
    <location>
        <begin position="85"/>
        <end position="107"/>
    </location>
</feature>
<evidence type="ECO:0000256" key="1">
    <source>
        <dbReference type="SAM" id="Phobius"/>
    </source>
</evidence>
<evidence type="ECO:0000313" key="2">
    <source>
        <dbReference type="EMBL" id="EMI23841.1"/>
    </source>
</evidence>
<protein>
    <submittedName>
        <fullName evidence="2">Putative membrane protein</fullName>
    </submittedName>
</protein>
<feature type="transmembrane region" description="Helical" evidence="1">
    <location>
        <begin position="58"/>
        <end position="79"/>
    </location>
</feature>
<keyword evidence="1" id="KW-0472">Membrane</keyword>
<proteinExistence type="predicted"/>
<evidence type="ECO:0000313" key="3">
    <source>
        <dbReference type="Proteomes" id="UP000011996"/>
    </source>
</evidence>
<sequence>MNVSEQDLAFAMTQLEEGASIHQIEERLAERGLAPSGVASVIHAIEVEQSHKAGWRNLVLGGVICALGILATVVSYSIAANAPGGGRYIVTYGLILAGGAQAIRGLIQVGK</sequence>
<dbReference type="AlphaFoldDB" id="M5RXD7"/>
<gene>
    <name evidence="2" type="ORF">RESH_05578</name>
</gene>
<accession>M5RXD7</accession>
<name>M5RXD7_9BACT</name>
<dbReference type="PATRIC" id="fig|1263868.3.peg.6052"/>
<keyword evidence="1" id="KW-0812">Transmembrane</keyword>
<dbReference type="STRING" id="1263868.RESH_05578"/>
<organism evidence="2 3">
    <name type="scientific">Rhodopirellula europaea SH398</name>
    <dbReference type="NCBI Taxonomy" id="1263868"/>
    <lineage>
        <taxon>Bacteria</taxon>
        <taxon>Pseudomonadati</taxon>
        <taxon>Planctomycetota</taxon>
        <taxon>Planctomycetia</taxon>
        <taxon>Pirellulales</taxon>
        <taxon>Pirellulaceae</taxon>
        <taxon>Rhodopirellula</taxon>
    </lineage>
</organism>
<keyword evidence="1" id="KW-1133">Transmembrane helix</keyword>
<reference evidence="2 3" key="1">
    <citation type="journal article" date="2013" name="Mar. Genomics">
        <title>Expression of sulfatases in Rhodopirellula baltica and the diversity of sulfatases in the genus Rhodopirellula.</title>
        <authorList>
            <person name="Wegner C.E."/>
            <person name="Richter-Heitmann T."/>
            <person name="Klindworth A."/>
            <person name="Klockow C."/>
            <person name="Richter M."/>
            <person name="Achstetter T."/>
            <person name="Glockner F.O."/>
            <person name="Harder J."/>
        </authorList>
    </citation>
    <scope>NUCLEOTIDE SEQUENCE [LARGE SCALE GENOMIC DNA]</scope>
    <source>
        <strain evidence="2 3">SH398</strain>
    </source>
</reference>
<dbReference type="EMBL" id="ANOF01000183">
    <property type="protein sequence ID" value="EMI23841.1"/>
    <property type="molecule type" value="Genomic_DNA"/>
</dbReference>
<dbReference type="Proteomes" id="UP000011996">
    <property type="component" value="Unassembled WGS sequence"/>
</dbReference>